<dbReference type="AlphaFoldDB" id="A0AAV5KTY3"/>
<name>A0AAV5KTY3_9ROSI</name>
<evidence type="ECO:0000313" key="1">
    <source>
        <dbReference type="EMBL" id="GKV27907.1"/>
    </source>
</evidence>
<evidence type="ECO:0000313" key="2">
    <source>
        <dbReference type="Proteomes" id="UP001054252"/>
    </source>
</evidence>
<comment type="caution">
    <text evidence="1">The sequence shown here is derived from an EMBL/GenBank/DDBJ whole genome shotgun (WGS) entry which is preliminary data.</text>
</comment>
<dbReference type="EMBL" id="BPVZ01000077">
    <property type="protein sequence ID" value="GKV27907.1"/>
    <property type="molecule type" value="Genomic_DNA"/>
</dbReference>
<organism evidence="1 2">
    <name type="scientific">Rubroshorea leprosula</name>
    <dbReference type="NCBI Taxonomy" id="152421"/>
    <lineage>
        <taxon>Eukaryota</taxon>
        <taxon>Viridiplantae</taxon>
        <taxon>Streptophyta</taxon>
        <taxon>Embryophyta</taxon>
        <taxon>Tracheophyta</taxon>
        <taxon>Spermatophyta</taxon>
        <taxon>Magnoliopsida</taxon>
        <taxon>eudicotyledons</taxon>
        <taxon>Gunneridae</taxon>
        <taxon>Pentapetalae</taxon>
        <taxon>rosids</taxon>
        <taxon>malvids</taxon>
        <taxon>Malvales</taxon>
        <taxon>Dipterocarpaceae</taxon>
        <taxon>Rubroshorea</taxon>
    </lineage>
</organism>
<keyword evidence="2" id="KW-1185">Reference proteome</keyword>
<accession>A0AAV5KTY3</accession>
<dbReference type="Proteomes" id="UP001054252">
    <property type="component" value="Unassembled WGS sequence"/>
</dbReference>
<sequence length="107" mass="12473">MDNQLLFKLNTGFVKSFSALMLFEPKIGDLLDCCNVSLSTTYATLQPNNWLRYPMIVHMTQLFITVTLDVFSSECGKWLRHPMTLETTVKVARWIKRSFYLNGVLYR</sequence>
<gene>
    <name evidence="1" type="ORF">SLEP1_g37025</name>
</gene>
<proteinExistence type="predicted"/>
<protein>
    <submittedName>
        <fullName evidence="1">Uncharacterized protein</fullName>
    </submittedName>
</protein>
<reference evidence="1 2" key="1">
    <citation type="journal article" date="2021" name="Commun. Biol.">
        <title>The genome of Shorea leprosula (Dipterocarpaceae) highlights the ecological relevance of drought in aseasonal tropical rainforests.</title>
        <authorList>
            <person name="Ng K.K.S."/>
            <person name="Kobayashi M.J."/>
            <person name="Fawcett J.A."/>
            <person name="Hatakeyama M."/>
            <person name="Paape T."/>
            <person name="Ng C.H."/>
            <person name="Ang C.C."/>
            <person name="Tnah L.H."/>
            <person name="Lee C.T."/>
            <person name="Nishiyama T."/>
            <person name="Sese J."/>
            <person name="O'Brien M.J."/>
            <person name="Copetti D."/>
            <person name="Mohd Noor M.I."/>
            <person name="Ong R.C."/>
            <person name="Putra M."/>
            <person name="Sireger I.Z."/>
            <person name="Indrioko S."/>
            <person name="Kosugi Y."/>
            <person name="Izuno A."/>
            <person name="Isagi Y."/>
            <person name="Lee S.L."/>
            <person name="Shimizu K.K."/>
        </authorList>
    </citation>
    <scope>NUCLEOTIDE SEQUENCE [LARGE SCALE GENOMIC DNA]</scope>
    <source>
        <strain evidence="1">214</strain>
    </source>
</reference>